<dbReference type="PROSITE" id="PS00086">
    <property type="entry name" value="CYTOCHROME_P450"/>
    <property type="match status" value="1"/>
</dbReference>
<evidence type="ECO:0000256" key="6">
    <source>
        <dbReference type="ARBA" id="ARBA00023004"/>
    </source>
</evidence>
<evidence type="ECO:0000256" key="5">
    <source>
        <dbReference type="ARBA" id="ARBA00022723"/>
    </source>
</evidence>
<dbReference type="HOGENOM" id="CLU_001570_14_2_1"/>
<dbReference type="EMBL" id="KL648733">
    <property type="protein sequence ID" value="KEY64572.1"/>
    <property type="molecule type" value="Genomic_DNA"/>
</dbReference>
<dbReference type="PANTHER" id="PTHR24305">
    <property type="entry name" value="CYTOCHROME P450"/>
    <property type="match status" value="1"/>
</dbReference>
<dbReference type="InterPro" id="IPR002401">
    <property type="entry name" value="Cyt_P450_E_grp-I"/>
</dbReference>
<keyword evidence="11" id="KW-1185">Reference proteome</keyword>
<dbReference type="InterPro" id="IPR050121">
    <property type="entry name" value="Cytochrome_P450_monoxygenase"/>
</dbReference>
<dbReference type="Pfam" id="PF00067">
    <property type="entry name" value="p450"/>
    <property type="match status" value="1"/>
</dbReference>
<dbReference type="PRINTS" id="PR00463">
    <property type="entry name" value="EP450I"/>
</dbReference>
<accession>A0A084AGZ3</accession>
<keyword evidence="6 7" id="KW-0408">Iron</keyword>
<organism evidence="10 11">
    <name type="scientific">Stachybotrys chartarum (strain CBS 109288 / IBT 7711)</name>
    <name type="common">Toxic black mold</name>
    <name type="synonym">Stilbospora chartarum</name>
    <dbReference type="NCBI Taxonomy" id="1280523"/>
    <lineage>
        <taxon>Eukaryota</taxon>
        <taxon>Fungi</taxon>
        <taxon>Dikarya</taxon>
        <taxon>Ascomycota</taxon>
        <taxon>Pezizomycotina</taxon>
        <taxon>Sordariomycetes</taxon>
        <taxon>Hypocreomycetidae</taxon>
        <taxon>Hypocreales</taxon>
        <taxon>Stachybotryaceae</taxon>
        <taxon>Stachybotrys</taxon>
    </lineage>
</organism>
<sequence>MTPLNIDPPYNPVSMALGAILALVLFELSKMFYFARLHTLRKVPGPWFPACSSIWIRWQRWHGRLSFTADDLLSRYGPIVRISPKMVLVNDGPTVQTIFARQDLDTAPRAIRALRIGGHEWTVTYPQNHIARQRRRPVMIATTTKALRYWHPIFEDNISKMINALGQSQGTESEDIVHHLRVATFRNSEVVMAGSQADIDVKDFPHTVGEYNFLVVWRLCLPSWAFEWLQYGPFAAPAFRVRSSDKLYELGEQICQQAETADPSDPDDVPTVYQALTKQQEKGNSWNHAEISAEMAGQLLAATETTSSALAFIFYELAKNQSLLDKLYHELLDVSNTALDDAKLLDACITEGLRFRPPVALTGSRVAPKGGLEVLGYFIPEGTVITTQSLSMSRQRPDLFPNFDVFDPTRWMVTDNLQERRRLSAPFGLGARRCPGGNMAIYQMRLILAAVVRSFTVEVAPETTPESMAPFEANGFRSRYDQCYLTFRPREV</sequence>
<dbReference type="GO" id="GO:0020037">
    <property type="term" value="F:heme binding"/>
    <property type="evidence" value="ECO:0007669"/>
    <property type="project" value="InterPro"/>
</dbReference>
<evidence type="ECO:0000313" key="11">
    <source>
        <dbReference type="Proteomes" id="UP000028045"/>
    </source>
</evidence>
<dbReference type="GO" id="GO:0016705">
    <property type="term" value="F:oxidoreductase activity, acting on paired donors, with incorporation or reduction of molecular oxygen"/>
    <property type="evidence" value="ECO:0007669"/>
    <property type="project" value="InterPro"/>
</dbReference>
<proteinExistence type="inferred from homology"/>
<evidence type="ECO:0000256" key="9">
    <source>
        <dbReference type="SAM" id="Phobius"/>
    </source>
</evidence>
<protein>
    <submittedName>
        <fullName evidence="10">Uncharacterized protein</fullName>
    </submittedName>
</protein>
<comment type="similarity">
    <text evidence="3 8">Belongs to the cytochrome P450 family.</text>
</comment>
<evidence type="ECO:0000256" key="8">
    <source>
        <dbReference type="RuleBase" id="RU000461"/>
    </source>
</evidence>
<dbReference type="AlphaFoldDB" id="A0A084AGZ3"/>
<comment type="cofactor">
    <cofactor evidence="1 7">
        <name>heme</name>
        <dbReference type="ChEBI" id="CHEBI:30413"/>
    </cofactor>
</comment>
<dbReference type="Proteomes" id="UP000028045">
    <property type="component" value="Unassembled WGS sequence"/>
</dbReference>
<reference evidence="10 11" key="1">
    <citation type="journal article" date="2014" name="BMC Genomics">
        <title>Comparative genome sequencing reveals chemotype-specific gene clusters in the toxigenic black mold Stachybotrys.</title>
        <authorList>
            <person name="Semeiks J."/>
            <person name="Borek D."/>
            <person name="Otwinowski Z."/>
            <person name="Grishin N.V."/>
        </authorList>
    </citation>
    <scope>NUCLEOTIDE SEQUENCE [LARGE SCALE GENOMIC DNA]</scope>
    <source>
        <strain evidence="11">CBS 109288 / IBT 7711</strain>
    </source>
</reference>
<dbReference type="GO" id="GO:0005506">
    <property type="term" value="F:iron ion binding"/>
    <property type="evidence" value="ECO:0007669"/>
    <property type="project" value="InterPro"/>
</dbReference>
<dbReference type="InterPro" id="IPR017972">
    <property type="entry name" value="Cyt_P450_CS"/>
</dbReference>
<dbReference type="InterPro" id="IPR036396">
    <property type="entry name" value="Cyt_P450_sf"/>
</dbReference>
<evidence type="ECO:0000313" key="10">
    <source>
        <dbReference type="EMBL" id="KEY64572.1"/>
    </source>
</evidence>
<evidence type="ECO:0000256" key="7">
    <source>
        <dbReference type="PIRSR" id="PIRSR602401-1"/>
    </source>
</evidence>
<keyword evidence="8" id="KW-0503">Monooxygenase</keyword>
<feature type="transmembrane region" description="Helical" evidence="9">
    <location>
        <begin position="12"/>
        <end position="33"/>
    </location>
</feature>
<dbReference type="InterPro" id="IPR001128">
    <property type="entry name" value="Cyt_P450"/>
</dbReference>
<keyword evidence="4 7" id="KW-0349">Heme</keyword>
<keyword evidence="5 7" id="KW-0479">Metal-binding</keyword>
<dbReference type="OrthoDB" id="3945418at2759"/>
<dbReference type="SUPFAM" id="SSF48264">
    <property type="entry name" value="Cytochrome P450"/>
    <property type="match status" value="1"/>
</dbReference>
<dbReference type="Gene3D" id="1.10.630.10">
    <property type="entry name" value="Cytochrome P450"/>
    <property type="match status" value="1"/>
</dbReference>
<dbReference type="PANTHER" id="PTHR24305:SF166">
    <property type="entry name" value="CYTOCHROME P450 12A4, MITOCHONDRIAL-RELATED"/>
    <property type="match status" value="1"/>
</dbReference>
<evidence type="ECO:0000256" key="1">
    <source>
        <dbReference type="ARBA" id="ARBA00001971"/>
    </source>
</evidence>
<keyword evidence="8" id="KW-0560">Oxidoreductase</keyword>
<keyword evidence="9" id="KW-0812">Transmembrane</keyword>
<feature type="binding site" description="axial binding residue" evidence="7">
    <location>
        <position position="434"/>
    </location>
    <ligand>
        <name>heme</name>
        <dbReference type="ChEBI" id="CHEBI:30413"/>
    </ligand>
    <ligandPart>
        <name>Fe</name>
        <dbReference type="ChEBI" id="CHEBI:18248"/>
    </ligandPart>
</feature>
<keyword evidence="9" id="KW-1133">Transmembrane helix</keyword>
<dbReference type="PRINTS" id="PR00385">
    <property type="entry name" value="P450"/>
</dbReference>
<evidence type="ECO:0000256" key="4">
    <source>
        <dbReference type="ARBA" id="ARBA00022617"/>
    </source>
</evidence>
<name>A0A084AGZ3_STACB</name>
<comment type="pathway">
    <text evidence="2">Mycotoxin biosynthesis.</text>
</comment>
<evidence type="ECO:0000256" key="2">
    <source>
        <dbReference type="ARBA" id="ARBA00004685"/>
    </source>
</evidence>
<keyword evidence="9" id="KW-0472">Membrane</keyword>
<gene>
    <name evidence="10" type="ORF">S7711_03635</name>
</gene>
<evidence type="ECO:0000256" key="3">
    <source>
        <dbReference type="ARBA" id="ARBA00010617"/>
    </source>
</evidence>
<dbReference type="GO" id="GO:0004497">
    <property type="term" value="F:monooxygenase activity"/>
    <property type="evidence" value="ECO:0007669"/>
    <property type="project" value="UniProtKB-KW"/>
</dbReference>